<name>A0A074L2D6_9BACT</name>
<reference evidence="1 2" key="1">
    <citation type="submission" date="2014-04" db="EMBL/GenBank/DDBJ databases">
        <title>Characterization and application of a salt tolerant electro-active bacterium.</title>
        <authorList>
            <person name="Yang L."/>
            <person name="Wei S."/>
            <person name="Tay Q.X.M."/>
        </authorList>
    </citation>
    <scope>NUCLEOTIDE SEQUENCE [LARGE SCALE GENOMIC DNA]</scope>
    <source>
        <strain evidence="1 2">LY1</strain>
    </source>
</reference>
<dbReference type="Proteomes" id="UP000027821">
    <property type="component" value="Unassembled WGS sequence"/>
</dbReference>
<dbReference type="AlphaFoldDB" id="A0A074L2D6"/>
<gene>
    <name evidence="1" type="ORF">EL17_02045</name>
</gene>
<dbReference type="eggNOG" id="COG4409">
    <property type="taxonomic scope" value="Bacteria"/>
</dbReference>
<dbReference type="EMBL" id="JMIH01000013">
    <property type="protein sequence ID" value="KEO75344.1"/>
    <property type="molecule type" value="Genomic_DNA"/>
</dbReference>
<dbReference type="SUPFAM" id="SSF50939">
    <property type="entry name" value="Sialidases"/>
    <property type="match status" value="1"/>
</dbReference>
<organism evidence="1 2">
    <name type="scientific">Anditalea andensis</name>
    <dbReference type="NCBI Taxonomy" id="1048983"/>
    <lineage>
        <taxon>Bacteria</taxon>
        <taxon>Pseudomonadati</taxon>
        <taxon>Bacteroidota</taxon>
        <taxon>Cytophagia</taxon>
        <taxon>Cytophagales</taxon>
        <taxon>Cytophagaceae</taxon>
        <taxon>Anditalea</taxon>
    </lineage>
</organism>
<evidence type="ECO:0000313" key="1">
    <source>
        <dbReference type="EMBL" id="KEO75344.1"/>
    </source>
</evidence>
<keyword evidence="2" id="KW-1185">Reference proteome</keyword>
<protein>
    <recommendedName>
        <fullName evidence="3">Sialidase domain-containing protein</fullName>
    </recommendedName>
</protein>
<dbReference type="RefSeq" id="WP_164674938.1">
    <property type="nucleotide sequence ID" value="NZ_JMIH01000013.1"/>
</dbReference>
<sequence length="376" mass="42095">MAINFFTEEGIQYGEPYLLTYQGKTFLSFRETENNTHRLRYTILQEDGWASPVTIATGNNWFVNWADYPQLVALPKGNMLSFYLEKSGPSTFSYDIMVTTSTEGMNWDEAKILHDDAKKVEHGFVSLQPYDENVFIAWLDGRNTAEETHHGHTQVHGEHGPMSLRGAITDIKGNKLHEWELDQRVCDCCQTTSAITDNGPIVVYRGRSITEIRNINIIRLVNGQWTKPKPIYDDNWMIKGCPVNGPRAAATGNHLAIAWFTEAQGKAEVKVIFSEDGGATFGHPILINEGHTIGRVDIAMLDTDMAVVTWMEGPLILARKVKKDHSLGPVITVAKSSDNRSSGFPQLTVNNGHLILAWTDSNEAYPQIKTAILKDF</sequence>
<evidence type="ECO:0008006" key="3">
    <source>
        <dbReference type="Google" id="ProtNLM"/>
    </source>
</evidence>
<dbReference type="STRING" id="1048983.EL17_02045"/>
<comment type="caution">
    <text evidence="1">The sequence shown here is derived from an EMBL/GenBank/DDBJ whole genome shotgun (WGS) entry which is preliminary data.</text>
</comment>
<dbReference type="Gene3D" id="2.120.10.10">
    <property type="match status" value="1"/>
</dbReference>
<dbReference type="InterPro" id="IPR036278">
    <property type="entry name" value="Sialidase_sf"/>
</dbReference>
<evidence type="ECO:0000313" key="2">
    <source>
        <dbReference type="Proteomes" id="UP000027821"/>
    </source>
</evidence>
<proteinExistence type="predicted"/>
<accession>A0A074L2D6</accession>